<keyword evidence="1" id="KW-0732">Signal</keyword>
<gene>
    <name evidence="3" type="ordered locus">AMIS_18910</name>
</gene>
<dbReference type="KEGG" id="ams:AMIS_18910"/>
<dbReference type="PANTHER" id="PTHR46825:SF9">
    <property type="entry name" value="BETA-LACTAMASE-RELATED DOMAIN-CONTAINING PROTEIN"/>
    <property type="match status" value="1"/>
</dbReference>
<sequence>MTEQMTRRTLLTATAATLAAPALTPAAASAAPRVPSAVRELEDRIREAMELYAVPGVAFGLRYRGREYVRGFGVTSTADPSPVDGDTTVFRVASTTKTFTGTAAMRLVERGRLGLDRRVRAYLPGFRTSDPAASARVTVRQLLNHSAGWLGDYLLDTGSDDAALARYVAEMHRVPQLTPPGEVFSYNNAAISVAGRVIEVVTGRTYEQAVEDLLLEPLGLRRSGFDITRIPGARMAVPHVIDEAGNLVAQPERWSVPRSVNPAGGLISSARDQLRWARFHLGDGGRLLSRRSLHAMRSNPGPGGTLFVELDGVGVTWMLRPTAEGPTVVQHGGDWDGQHSGFLMVPERDFALTVLTNSDTGPALLDDLFIGDWALSRFAGVHNLPAVVRPVTDLSGYEGSYTLQQIGFDGELVSLVLEIVADRGRLSVRVDGVEQMALGFYRRDYAVVHLPDGTPTTQRVNFVRGRDGEVDWLRFGGRLLRRGGVAPLRTSGTLPFRLNPWI</sequence>
<dbReference type="eggNOG" id="COG1680">
    <property type="taxonomic scope" value="Bacteria"/>
</dbReference>
<dbReference type="RefSeq" id="WP_014442006.1">
    <property type="nucleotide sequence ID" value="NC_017093.1"/>
</dbReference>
<dbReference type="InterPro" id="IPR050491">
    <property type="entry name" value="AmpC-like"/>
</dbReference>
<evidence type="ECO:0000313" key="4">
    <source>
        <dbReference type="Proteomes" id="UP000007882"/>
    </source>
</evidence>
<evidence type="ECO:0000313" key="3">
    <source>
        <dbReference type="EMBL" id="BAL87111.1"/>
    </source>
</evidence>
<reference evidence="3 4" key="1">
    <citation type="submission" date="2012-02" db="EMBL/GenBank/DDBJ databases">
        <title>Complete genome sequence of Actinoplanes missouriensis 431 (= NBRC 102363).</title>
        <authorList>
            <person name="Ohnishi Y."/>
            <person name="Ishikawa J."/>
            <person name="Sekine M."/>
            <person name="Hosoyama A."/>
            <person name="Harada T."/>
            <person name="Narita H."/>
            <person name="Hata T."/>
            <person name="Konno Y."/>
            <person name="Tutikane K."/>
            <person name="Fujita N."/>
            <person name="Horinouchi S."/>
            <person name="Hayakawa M."/>
        </authorList>
    </citation>
    <scope>NUCLEOTIDE SEQUENCE [LARGE SCALE GENOMIC DNA]</scope>
    <source>
        <strain evidence="4">ATCC 14538 / DSM 43046 / CBS 188.64 / JCM 3121 / NBRC 102363 / NCIMB 12654 / NRRL B-3342 / UNCC 431</strain>
    </source>
</reference>
<name>I0H274_ACTM4</name>
<dbReference type="EMBL" id="AP012319">
    <property type="protein sequence ID" value="BAL87111.1"/>
    <property type="molecule type" value="Genomic_DNA"/>
</dbReference>
<dbReference type="Proteomes" id="UP000007882">
    <property type="component" value="Chromosome"/>
</dbReference>
<evidence type="ECO:0000256" key="1">
    <source>
        <dbReference type="SAM" id="SignalP"/>
    </source>
</evidence>
<feature type="signal peptide" evidence="1">
    <location>
        <begin position="1"/>
        <end position="30"/>
    </location>
</feature>
<dbReference type="SUPFAM" id="SSF56601">
    <property type="entry name" value="beta-lactamase/transpeptidase-like"/>
    <property type="match status" value="1"/>
</dbReference>
<dbReference type="HOGENOM" id="CLU_020027_13_0_11"/>
<dbReference type="Gene3D" id="3.40.710.10">
    <property type="entry name" value="DD-peptidase/beta-lactamase superfamily"/>
    <property type="match status" value="1"/>
</dbReference>
<feature type="domain" description="Beta-lactamase-related" evidence="2">
    <location>
        <begin position="42"/>
        <end position="362"/>
    </location>
</feature>
<dbReference type="InterPro" id="IPR006311">
    <property type="entry name" value="TAT_signal"/>
</dbReference>
<dbReference type="PANTHER" id="PTHR46825">
    <property type="entry name" value="D-ALANYL-D-ALANINE-CARBOXYPEPTIDASE/ENDOPEPTIDASE AMPH"/>
    <property type="match status" value="1"/>
</dbReference>
<dbReference type="PROSITE" id="PS51318">
    <property type="entry name" value="TAT"/>
    <property type="match status" value="1"/>
</dbReference>
<dbReference type="InterPro" id="IPR012338">
    <property type="entry name" value="Beta-lactam/transpept-like"/>
</dbReference>
<dbReference type="PATRIC" id="fig|512565.3.peg.1902"/>
<dbReference type="STRING" id="512565.AMIS_18910"/>
<evidence type="ECO:0000259" key="2">
    <source>
        <dbReference type="Pfam" id="PF00144"/>
    </source>
</evidence>
<dbReference type="InterPro" id="IPR001466">
    <property type="entry name" value="Beta-lactam-related"/>
</dbReference>
<keyword evidence="4" id="KW-1185">Reference proteome</keyword>
<dbReference type="Pfam" id="PF00144">
    <property type="entry name" value="Beta-lactamase"/>
    <property type="match status" value="1"/>
</dbReference>
<organism evidence="3 4">
    <name type="scientific">Actinoplanes missouriensis (strain ATCC 14538 / DSM 43046 / CBS 188.64 / JCM 3121 / NBRC 102363 / NCIMB 12654 / NRRL B-3342 / UNCC 431)</name>
    <dbReference type="NCBI Taxonomy" id="512565"/>
    <lineage>
        <taxon>Bacteria</taxon>
        <taxon>Bacillati</taxon>
        <taxon>Actinomycetota</taxon>
        <taxon>Actinomycetes</taxon>
        <taxon>Micromonosporales</taxon>
        <taxon>Micromonosporaceae</taxon>
        <taxon>Actinoplanes</taxon>
    </lineage>
</organism>
<dbReference type="AlphaFoldDB" id="I0H274"/>
<proteinExistence type="predicted"/>
<protein>
    <submittedName>
        <fullName evidence="3">Putative beta-lactamase</fullName>
    </submittedName>
</protein>
<feature type="chain" id="PRO_5003627657" evidence="1">
    <location>
        <begin position="31"/>
        <end position="502"/>
    </location>
</feature>
<accession>I0H274</accession>